<feature type="region of interest" description="Disordered" evidence="6">
    <location>
        <begin position="163"/>
        <end position="187"/>
    </location>
</feature>
<dbReference type="PROSITE" id="PS51257">
    <property type="entry name" value="PROKAR_LIPOPROTEIN"/>
    <property type="match status" value="1"/>
</dbReference>
<dbReference type="GO" id="GO:0045454">
    <property type="term" value="P:cell redox homeostasis"/>
    <property type="evidence" value="ECO:0007669"/>
    <property type="project" value="TreeGrafter"/>
</dbReference>
<keyword evidence="4 7" id="KW-1133">Transmembrane helix</keyword>
<feature type="transmembrane region" description="Helical" evidence="7">
    <location>
        <begin position="195"/>
        <end position="219"/>
    </location>
</feature>
<dbReference type="Proteomes" id="UP000567293">
    <property type="component" value="Unassembled WGS sequence"/>
</dbReference>
<dbReference type="AlphaFoldDB" id="A0A7V8T033"/>
<dbReference type="SUPFAM" id="SSF74863">
    <property type="entry name" value="Thiol:disulfide interchange protein DsbD, N-terminal domain (DsbD-alpha)"/>
    <property type="match status" value="1"/>
</dbReference>
<sequence length="247" mass="26696">MKTGCAAQIGLPWLLASCAFAQGFGTNQVKWSLAVEPPSAAPGATVLARMSGQIDPGWHLYSLSTPGAIPTTIQLAPNAVVERYRLLQPPPRRTYDPNFQTDTETFENQVTFLVELELKRDAPPGAAELSLTARYQTCNDKVCIPPVRRTATATLTVDPAAETARVPTPPGYAEPRPGGAPNAISETASPRDQGWWVFLALAFGFGLATIFTPCVFPMIPITMSYFLNQQSGERRDAVRQAVVFCLG</sequence>
<evidence type="ECO:0000256" key="4">
    <source>
        <dbReference type="ARBA" id="ARBA00022989"/>
    </source>
</evidence>
<evidence type="ECO:0000313" key="12">
    <source>
        <dbReference type="Proteomes" id="UP000567293"/>
    </source>
</evidence>
<keyword evidence="8" id="KW-0732">Signal</keyword>
<dbReference type="Pfam" id="PF02683">
    <property type="entry name" value="DsbD_TM"/>
    <property type="match status" value="1"/>
</dbReference>
<accession>A0A7V8T033</accession>
<dbReference type="GO" id="GO:0016020">
    <property type="term" value="C:membrane"/>
    <property type="evidence" value="ECO:0007669"/>
    <property type="project" value="UniProtKB-SubCell"/>
</dbReference>
<keyword evidence="3" id="KW-0201">Cytochrome c-type biogenesis</keyword>
<dbReference type="PANTHER" id="PTHR32234:SF0">
    <property type="entry name" value="THIOL:DISULFIDE INTERCHANGE PROTEIN DSBD"/>
    <property type="match status" value="1"/>
</dbReference>
<evidence type="ECO:0000313" key="11">
    <source>
        <dbReference type="EMBL" id="MBA0088738.1"/>
    </source>
</evidence>
<protein>
    <submittedName>
        <fullName evidence="11">Redoxin</fullName>
    </submittedName>
</protein>
<keyword evidence="12" id="KW-1185">Reference proteome</keyword>
<dbReference type="EMBL" id="JACDQQ010002651">
    <property type="protein sequence ID" value="MBA0088738.1"/>
    <property type="molecule type" value="Genomic_DNA"/>
</dbReference>
<feature type="domain" description="Thiol:disulfide interchange protein DsbD N-terminal" evidence="10">
    <location>
        <begin position="40"/>
        <end position="152"/>
    </location>
</feature>
<dbReference type="InterPro" id="IPR003834">
    <property type="entry name" value="Cyt_c_assmbl_TM_dom"/>
</dbReference>
<gene>
    <name evidence="11" type="ORF">HRJ53_27425</name>
</gene>
<evidence type="ECO:0000256" key="6">
    <source>
        <dbReference type="SAM" id="MobiDB-lite"/>
    </source>
</evidence>
<feature type="non-terminal residue" evidence="11">
    <location>
        <position position="247"/>
    </location>
</feature>
<comment type="caution">
    <text evidence="11">The sequence shown here is derived from an EMBL/GenBank/DDBJ whole genome shotgun (WGS) entry which is preliminary data.</text>
</comment>
<keyword evidence="2 7" id="KW-0812">Transmembrane</keyword>
<keyword evidence="5 7" id="KW-0472">Membrane</keyword>
<dbReference type="GO" id="GO:0017004">
    <property type="term" value="P:cytochrome complex assembly"/>
    <property type="evidence" value="ECO:0007669"/>
    <property type="project" value="UniProtKB-KW"/>
</dbReference>
<evidence type="ECO:0000256" key="8">
    <source>
        <dbReference type="SAM" id="SignalP"/>
    </source>
</evidence>
<dbReference type="Pfam" id="PF11412">
    <property type="entry name" value="DsbD_N"/>
    <property type="match status" value="1"/>
</dbReference>
<organism evidence="11 12">
    <name type="scientific">Candidatus Acidiferrum panamense</name>
    <dbReference type="NCBI Taxonomy" id="2741543"/>
    <lineage>
        <taxon>Bacteria</taxon>
        <taxon>Pseudomonadati</taxon>
        <taxon>Acidobacteriota</taxon>
        <taxon>Terriglobia</taxon>
        <taxon>Candidatus Acidiferrales</taxon>
        <taxon>Candidatus Acidiferrum</taxon>
    </lineage>
</organism>
<proteinExistence type="predicted"/>
<dbReference type="Gene3D" id="2.60.40.1250">
    <property type="entry name" value="Thiol:disulfide interchange protein DsbD, N-terminal domain"/>
    <property type="match status" value="1"/>
</dbReference>
<dbReference type="GO" id="GO:0015035">
    <property type="term" value="F:protein-disulfide reductase activity"/>
    <property type="evidence" value="ECO:0007669"/>
    <property type="project" value="TreeGrafter"/>
</dbReference>
<feature type="signal peptide" evidence="8">
    <location>
        <begin position="1"/>
        <end position="21"/>
    </location>
</feature>
<evidence type="ECO:0000259" key="10">
    <source>
        <dbReference type="Pfam" id="PF11412"/>
    </source>
</evidence>
<evidence type="ECO:0000256" key="7">
    <source>
        <dbReference type="SAM" id="Phobius"/>
    </source>
</evidence>
<evidence type="ECO:0000256" key="1">
    <source>
        <dbReference type="ARBA" id="ARBA00004141"/>
    </source>
</evidence>
<evidence type="ECO:0000256" key="5">
    <source>
        <dbReference type="ARBA" id="ARBA00023136"/>
    </source>
</evidence>
<dbReference type="InterPro" id="IPR028250">
    <property type="entry name" value="DsbDN"/>
</dbReference>
<feature type="chain" id="PRO_5030868548" evidence="8">
    <location>
        <begin position="22"/>
        <end position="247"/>
    </location>
</feature>
<reference evidence="11" key="1">
    <citation type="submission" date="2020-06" db="EMBL/GenBank/DDBJ databases">
        <title>Legume-microbial interactions unlock mineral nutrients during tropical forest succession.</title>
        <authorList>
            <person name="Epihov D.Z."/>
        </authorList>
    </citation>
    <scope>NUCLEOTIDE SEQUENCE [LARGE SCALE GENOMIC DNA]</scope>
    <source>
        <strain evidence="11">Pan2503</strain>
    </source>
</reference>
<evidence type="ECO:0000256" key="3">
    <source>
        <dbReference type="ARBA" id="ARBA00022748"/>
    </source>
</evidence>
<name>A0A7V8T033_9BACT</name>
<comment type="subcellular location">
    <subcellularLocation>
        <location evidence="1">Membrane</location>
        <topology evidence="1">Multi-pass membrane protein</topology>
    </subcellularLocation>
</comment>
<feature type="domain" description="Cytochrome C biogenesis protein transmembrane" evidence="9">
    <location>
        <begin position="195"/>
        <end position="246"/>
    </location>
</feature>
<dbReference type="PANTHER" id="PTHR32234">
    <property type="entry name" value="THIOL:DISULFIDE INTERCHANGE PROTEIN DSBD"/>
    <property type="match status" value="1"/>
</dbReference>
<dbReference type="InterPro" id="IPR036929">
    <property type="entry name" value="DsbDN_sf"/>
</dbReference>
<evidence type="ECO:0000256" key="2">
    <source>
        <dbReference type="ARBA" id="ARBA00022692"/>
    </source>
</evidence>
<evidence type="ECO:0000259" key="9">
    <source>
        <dbReference type="Pfam" id="PF02683"/>
    </source>
</evidence>